<dbReference type="Pfam" id="PF00932">
    <property type="entry name" value="LTD"/>
    <property type="match status" value="1"/>
</dbReference>
<proteinExistence type="predicted"/>
<feature type="compositionally biased region" description="Polar residues" evidence="2">
    <location>
        <begin position="199"/>
        <end position="208"/>
    </location>
</feature>
<dbReference type="InterPro" id="IPR006179">
    <property type="entry name" value="5_nucleotidase/apyrase"/>
</dbReference>
<keyword evidence="3" id="KW-0812">Transmembrane</keyword>
<dbReference type="PANTHER" id="PTHR42834:SF1">
    <property type="entry name" value="ENDONUCLEASE_EXONUCLEASE_PHOSPHATASE FAMILY PROTEIN (AFU_ORTHOLOGUE AFUA_3G09210)"/>
    <property type="match status" value="1"/>
</dbReference>
<feature type="region of interest" description="Disordered" evidence="2">
    <location>
        <begin position="194"/>
        <end position="240"/>
    </location>
</feature>
<dbReference type="InterPro" id="IPR036691">
    <property type="entry name" value="Endo/exonu/phosph_ase_sf"/>
</dbReference>
<protein>
    <submittedName>
        <fullName evidence="6">Calcineurin-like phosphoesterase</fullName>
        <ecNumber evidence="6">3.1.3.5</ecNumber>
    </submittedName>
</protein>
<name>A0A0H3EBS6_BIFBP</name>
<feature type="transmembrane region" description="Helical" evidence="3">
    <location>
        <begin position="1569"/>
        <end position="1587"/>
    </location>
</feature>
<evidence type="ECO:0000256" key="4">
    <source>
        <dbReference type="SAM" id="SignalP"/>
    </source>
</evidence>
<dbReference type="CDD" id="cd10283">
    <property type="entry name" value="MnuA_DNase1-like"/>
    <property type="match status" value="1"/>
</dbReference>
<dbReference type="Pfam" id="PF00149">
    <property type="entry name" value="Metallophos"/>
    <property type="match status" value="1"/>
</dbReference>
<dbReference type="Gene3D" id="3.90.780.10">
    <property type="entry name" value="5'-Nucleotidase, C-terminal domain"/>
    <property type="match status" value="1"/>
</dbReference>
<dbReference type="SUPFAM" id="SSF56219">
    <property type="entry name" value="DNase I-like"/>
    <property type="match status" value="1"/>
</dbReference>
<dbReference type="InterPro" id="IPR005135">
    <property type="entry name" value="Endo/exonuclease/phosphatase"/>
</dbReference>
<keyword evidence="3" id="KW-1133">Transmembrane helix</keyword>
<gene>
    <name evidence="6" type="ordered locus">BBPR_1505</name>
</gene>
<feature type="signal peptide" evidence="4">
    <location>
        <begin position="1"/>
        <end position="27"/>
    </location>
</feature>
<sequence>MRISTRIQSLLVSAALLVPLVATPVTAAYAQPTEEKTAASWSGVVINEAYLSGGSKGAAYKNKFIELYNTTDNDVTLDGTSLQYRPASGTGASNAAADLTGVIKAKGHYLIKAGSNGSDGAELPQADATATNLNASGTKGTLFLAATTSKLSPAVGDTTANADIIDALGYGDTNTFEKAAATAPKSNADVKSLNRANGVDTNDNSADFTLSADITPEGTGEGSQPTPKPDPTPGDCPTGEAEIAQIQGTTDTSPCVGKTVTTTGVVTAAYPDGGFNGYTIQTPATGGAVNLAEHKASDGLFVYDSKNVKDLQIGDYVKVNGTISEYYGLTELNASSVTKLSDKVEAPKASTMAFPKTDTERESLESMLIAPQGDYTVSDVYNTNKYGEIGLAASNKPFLNPTVKGLKGDAETGAAYQAELDRIEAEGVYLDDGSSRNFLDTKYPDNADTPLPYLSNDQPVRVGEKVTFTKPVVLDYRNSAWRFQPTERLTGDNADAQPVTFTSTRTDTPDLAAVGGDIRLATFNVLNYFSTTADKTGCSTSNAYTDRDGNPVTAKNCDVRGAWDKANMERQRAKIVKAINNLGADVVSLEEIENSAKAASSVPASFKGERRDYALATLVDALNEQAGEGTWAYVPSPQTVPDLDVEDVIRTAFIYKPTKVATVGATRILTDSDAFNGKNGYEHGRQPDAQAFKAKGAADSDAFLVVANHFKSKGSASNALNQDPGDGSGNADYTRQAQADALLAFTDEVKSDLKLEKVFLVGDFNAYYAEKPIQKIVAAGYTDLSEQVSEKTGKYTYAYTVKDESGNTNGGVGSLDHIFANEAAMRSVTGADIWNINSVESVALEYSRYNYNAKNLYQADQFRASDHDPVIIGISASGTTGGTATLNLLNFNDFHGRIGKNLTVPFAATIEQLRAEHPDSSLLLAAGDSIGASLFNSSAQKDQPTIDVLNALGLKASAVGNHEFDQGYDDLTGRVIGTDGKRNAQWDYLGANVYKKGTGTPALQEYSIQNVNGVRVGVIGVVTQETSTLVSPGGIKGIEFGDPVEAVNRVARQLTDGDESNGEADVIVAEYHEGAASNEDGATAKPTIDEQKAASPVFKKIVDDTDPAVDVIFTAHTHMKYSYTDPAHNGRPVIQTGSYAANIGQVVLDYDKATGTVTYRKSGNVAVDTSKSDDELAAAGDDTVRNVKSIVDAAVAKGQEEGDKPVGSIAADITTAFKDGARDDRASESTMGNLVADSLLDSLSSEDRGGAEIGVVNPGGLRAEFCKTGDNEKCTIAADGTITYAQANAVLPFLNNLWTTTLTGAQFKEALEQQWQTDADGNVPSRPYLQLGLSHNVSYTYDPNAAQGNHITSVTVNGKPLDLKREYRIGSFSFLLQGGDNFRAFAAGKDTKDTGLVDRDAWIDYISKNSPLKPRYDRRAVAVTGIPADGKVTAGTSFDLQFSKLTLTSLGVPAETKLVATIDGTEVGSAAVKDGDTATLQVAVPAGLPAGAATLTVKAVTNGTTVTLPLTVATGTSTEPQPGKPGQTEQPGQTKPGTGDERHDGANNAAGNGGNAGAVEQLSQTGAPVVAVVVAMMALLAAGLTAVRTSKRADRIR</sequence>
<feature type="region of interest" description="Disordered" evidence="2">
    <location>
        <begin position="1512"/>
        <end position="1559"/>
    </location>
</feature>
<dbReference type="InterPro" id="IPR036415">
    <property type="entry name" value="Lamin_tail_dom_sf"/>
</dbReference>
<dbReference type="eggNOG" id="COG0737">
    <property type="taxonomic scope" value="Bacteria"/>
</dbReference>
<dbReference type="NCBIfam" id="NF033681">
    <property type="entry name" value="ExeM_NucH_DNase"/>
    <property type="match status" value="1"/>
</dbReference>
<keyword evidence="1 4" id="KW-0732">Signal</keyword>
<dbReference type="SUPFAM" id="SSF56300">
    <property type="entry name" value="Metallo-dependent phosphatases"/>
    <property type="match status" value="1"/>
</dbReference>
<dbReference type="InterPro" id="IPR001322">
    <property type="entry name" value="Lamin_tail_dom"/>
</dbReference>
<dbReference type="eggNOG" id="COG2374">
    <property type="taxonomic scope" value="Bacteria"/>
</dbReference>
<evidence type="ECO:0000313" key="7">
    <source>
        <dbReference type="Proteomes" id="UP000002312"/>
    </source>
</evidence>
<dbReference type="PRINTS" id="PR01607">
    <property type="entry name" value="APYRASEFAMLY"/>
</dbReference>
<keyword evidence="6" id="KW-0378">Hydrolase</keyword>
<feature type="compositionally biased region" description="Polar residues" evidence="2">
    <location>
        <begin position="1527"/>
        <end position="1536"/>
    </location>
</feature>
<dbReference type="SUPFAM" id="SSF74853">
    <property type="entry name" value="Lamin A/C globular tail domain"/>
    <property type="match status" value="1"/>
</dbReference>
<organism evidence="6 7">
    <name type="scientific">Bifidobacterium bifidum (strain PRL2010)</name>
    <dbReference type="NCBI Taxonomy" id="702459"/>
    <lineage>
        <taxon>Bacteria</taxon>
        <taxon>Bacillati</taxon>
        <taxon>Actinomycetota</taxon>
        <taxon>Actinomycetes</taxon>
        <taxon>Bifidobacteriales</taxon>
        <taxon>Bifidobacteriaceae</taxon>
        <taxon>Bifidobacterium</taxon>
    </lineage>
</organism>
<evidence type="ECO:0000313" key="6">
    <source>
        <dbReference type="EMBL" id="ADP36536.1"/>
    </source>
</evidence>
<dbReference type="InterPro" id="IPR029052">
    <property type="entry name" value="Metallo-depent_PP-like"/>
</dbReference>
<dbReference type="PATRIC" id="fig|702459.3.peg.1558"/>
<keyword evidence="3" id="KW-0472">Membrane</keyword>
<dbReference type="GO" id="GO:0009166">
    <property type="term" value="P:nucleotide catabolic process"/>
    <property type="evidence" value="ECO:0007669"/>
    <property type="project" value="InterPro"/>
</dbReference>
<accession>A0A0H3EBS6</accession>
<dbReference type="Proteomes" id="UP000002312">
    <property type="component" value="Chromosome"/>
</dbReference>
<dbReference type="EC" id="3.1.3.5" evidence="6"/>
<dbReference type="SUPFAM" id="SSF55816">
    <property type="entry name" value="5'-nucleotidase (syn. UDP-sugar hydrolase), C-terminal domain"/>
    <property type="match status" value="1"/>
</dbReference>
<dbReference type="HOGENOM" id="CLU_003555_0_0_11"/>
<dbReference type="InterPro" id="IPR008334">
    <property type="entry name" value="5'-Nucleotdase_C"/>
</dbReference>
<reference evidence="6 7" key="1">
    <citation type="journal article" date="2010" name="Proc. Natl. Acad. Sci. U.S.A.">
        <title>Genome analysis of Bifidobacterium bifidum PRL2010 reveals metabolic pathways for host-derived glycan foraging.</title>
        <authorList>
            <person name="Turroni F."/>
            <person name="Bottacini F."/>
            <person name="Foroni E."/>
            <person name="Mulder I."/>
            <person name="Kim J.H."/>
            <person name="Zomer A."/>
            <person name="Sanchez B."/>
            <person name="Bidossi A."/>
            <person name="Ferrarini A."/>
            <person name="Giubellini V."/>
            <person name="Delledonne M."/>
            <person name="Henrissat B."/>
            <person name="Coutinho P."/>
            <person name="Oggioni M."/>
            <person name="Fitzgerald G.F."/>
            <person name="Mills D."/>
            <person name="Margolles A."/>
            <person name="Kelly D."/>
            <person name="van Sinderen D."/>
            <person name="Ventura M."/>
        </authorList>
    </citation>
    <scope>NUCLEOTIDE SEQUENCE [LARGE SCALE GENOMIC DNA]</scope>
    <source>
        <strain evidence="6 7">PRL2010</strain>
    </source>
</reference>
<feature type="chain" id="PRO_5002608360" evidence="4">
    <location>
        <begin position="28"/>
        <end position="1597"/>
    </location>
</feature>
<dbReference type="RefSeq" id="WP_013390206.1">
    <property type="nucleotide sequence ID" value="NC_014638.1"/>
</dbReference>
<dbReference type="EMBL" id="CP001840">
    <property type="protein sequence ID" value="ADP36536.1"/>
    <property type="molecule type" value="Genomic_DNA"/>
</dbReference>
<dbReference type="InterPro" id="IPR047971">
    <property type="entry name" value="ExeM-like"/>
</dbReference>
<dbReference type="Pfam" id="PF02872">
    <property type="entry name" value="5_nucleotid_C"/>
    <property type="match status" value="1"/>
</dbReference>
<dbReference type="Pfam" id="PF03372">
    <property type="entry name" value="Exo_endo_phos"/>
    <property type="match status" value="1"/>
</dbReference>
<evidence type="ECO:0000259" key="5">
    <source>
        <dbReference type="PROSITE" id="PS51841"/>
    </source>
</evidence>
<dbReference type="KEGG" id="bbp:BBPR_1505"/>
<dbReference type="GO" id="GO:0008253">
    <property type="term" value="F:5'-nucleotidase activity"/>
    <property type="evidence" value="ECO:0007669"/>
    <property type="project" value="UniProtKB-EC"/>
</dbReference>
<dbReference type="InterPro" id="IPR036907">
    <property type="entry name" value="5'-Nucleotdase_C_sf"/>
</dbReference>
<dbReference type="PROSITE" id="PS51841">
    <property type="entry name" value="LTD"/>
    <property type="match status" value="1"/>
</dbReference>
<dbReference type="Gene3D" id="3.60.10.10">
    <property type="entry name" value="Endonuclease/exonuclease/phosphatase"/>
    <property type="match status" value="1"/>
</dbReference>
<dbReference type="Gene3D" id="3.60.21.10">
    <property type="match status" value="1"/>
</dbReference>
<dbReference type="PANTHER" id="PTHR42834">
    <property type="entry name" value="ENDONUCLEASE/EXONUCLEASE/PHOSPHATASE FAMILY PROTEIN (AFU_ORTHOLOGUE AFUA_3G09210)"/>
    <property type="match status" value="1"/>
</dbReference>
<feature type="domain" description="LTD" evidence="5">
    <location>
        <begin position="30"/>
        <end position="172"/>
    </location>
</feature>
<evidence type="ECO:0000256" key="1">
    <source>
        <dbReference type="ARBA" id="ARBA00022729"/>
    </source>
</evidence>
<evidence type="ECO:0000256" key="2">
    <source>
        <dbReference type="SAM" id="MobiDB-lite"/>
    </source>
</evidence>
<evidence type="ECO:0000256" key="3">
    <source>
        <dbReference type="SAM" id="Phobius"/>
    </source>
</evidence>
<dbReference type="CDD" id="cd04486">
    <property type="entry name" value="YhcR_OBF_like"/>
    <property type="match status" value="1"/>
</dbReference>
<dbReference type="InterPro" id="IPR004843">
    <property type="entry name" value="Calcineurin-like_PHP"/>
</dbReference>
<dbReference type="OrthoDB" id="1016457at2"/>